<dbReference type="AlphaFoldDB" id="A0ABD5VJS0"/>
<keyword evidence="4" id="KW-1185">Reference proteome</keyword>
<proteinExistence type="predicted"/>
<evidence type="ECO:0000313" key="4">
    <source>
        <dbReference type="Proteomes" id="UP001596395"/>
    </source>
</evidence>
<evidence type="ECO:0000313" key="3">
    <source>
        <dbReference type="EMBL" id="MFC6954312.1"/>
    </source>
</evidence>
<comment type="caution">
    <text evidence="3">The sequence shown here is derived from an EMBL/GenBank/DDBJ whole genome shotgun (WGS) entry which is preliminary data.</text>
</comment>
<protein>
    <recommendedName>
        <fullName evidence="2">DUF7552 domain-containing protein</fullName>
    </recommendedName>
</protein>
<reference evidence="3 4" key="1">
    <citation type="journal article" date="2019" name="Int. J. Syst. Evol. Microbiol.">
        <title>The Global Catalogue of Microorganisms (GCM) 10K type strain sequencing project: providing services to taxonomists for standard genome sequencing and annotation.</title>
        <authorList>
            <consortium name="The Broad Institute Genomics Platform"/>
            <consortium name="The Broad Institute Genome Sequencing Center for Infectious Disease"/>
            <person name="Wu L."/>
            <person name="Ma J."/>
        </authorList>
    </citation>
    <scope>NUCLEOTIDE SEQUENCE [LARGE SCALE GENOMIC DNA]</scope>
    <source>
        <strain evidence="3 4">GX26</strain>
    </source>
</reference>
<feature type="domain" description="DUF7552" evidence="2">
    <location>
        <begin position="38"/>
        <end position="111"/>
    </location>
</feature>
<accession>A0ABD5VJS0</accession>
<dbReference type="Proteomes" id="UP001596395">
    <property type="component" value="Unassembled WGS sequence"/>
</dbReference>
<organism evidence="3 4">
    <name type="scientific">Halorubellus litoreus</name>
    <dbReference type="NCBI Taxonomy" id="755308"/>
    <lineage>
        <taxon>Archaea</taxon>
        <taxon>Methanobacteriati</taxon>
        <taxon>Methanobacteriota</taxon>
        <taxon>Stenosarchaea group</taxon>
        <taxon>Halobacteria</taxon>
        <taxon>Halobacteriales</taxon>
        <taxon>Halorubellaceae</taxon>
        <taxon>Halorubellus</taxon>
    </lineage>
</organism>
<evidence type="ECO:0000259" key="2">
    <source>
        <dbReference type="Pfam" id="PF24422"/>
    </source>
</evidence>
<dbReference type="Pfam" id="PF24422">
    <property type="entry name" value="DUF7552"/>
    <property type="match status" value="1"/>
</dbReference>
<evidence type="ECO:0000256" key="1">
    <source>
        <dbReference type="SAM" id="MobiDB-lite"/>
    </source>
</evidence>
<gene>
    <name evidence="3" type="ORF">ACFQGB_15725</name>
</gene>
<feature type="region of interest" description="Disordered" evidence="1">
    <location>
        <begin position="1"/>
        <end position="25"/>
    </location>
</feature>
<dbReference type="RefSeq" id="WP_336351266.1">
    <property type="nucleotide sequence ID" value="NZ_JAZAQL010000003.1"/>
</dbReference>
<dbReference type="InterPro" id="IPR055974">
    <property type="entry name" value="DUF7552"/>
</dbReference>
<dbReference type="EMBL" id="JBHSXN010000003">
    <property type="protein sequence ID" value="MFC6954312.1"/>
    <property type="molecule type" value="Genomic_DNA"/>
</dbReference>
<sequence>MAATDDTGDDRPTDGVADSEATRVVQDGAGAADAAAAVREARETIADLAADDGEFVVVGKDTGVSPDPVSSVTFDAYEAAERARDAAARYRAAMRDVDPDLPTYDLVVCERQTEAVELATVRESTDERRKNGVPRARQTVTVTGDRRDEWLRVENAPLVHLSGPESLLDDEFVTRQLQSKL</sequence>
<name>A0ABD5VJS0_9EURY</name>